<feature type="transmembrane region" description="Helical" evidence="1">
    <location>
        <begin position="7"/>
        <end position="29"/>
    </location>
</feature>
<dbReference type="InterPro" id="IPR050525">
    <property type="entry name" value="ECM_Assembly_Org"/>
</dbReference>
<dbReference type="AlphaFoldDB" id="A0A0N5A491"/>
<reference evidence="3" key="1">
    <citation type="submission" date="2017-02" db="UniProtKB">
        <authorList>
            <consortium name="WormBaseParasite"/>
        </authorList>
    </citation>
    <scope>IDENTIFICATION</scope>
</reference>
<dbReference type="PANTHER" id="PTHR24020:SF84">
    <property type="entry name" value="VWFA DOMAIN-CONTAINING PROTEIN"/>
    <property type="match status" value="1"/>
</dbReference>
<keyword evidence="1" id="KW-0812">Transmembrane</keyword>
<dbReference type="SUPFAM" id="SSF53300">
    <property type="entry name" value="vWA-like"/>
    <property type="match status" value="4"/>
</dbReference>
<dbReference type="PANTHER" id="PTHR24020">
    <property type="entry name" value="COLLAGEN ALPHA"/>
    <property type="match status" value="1"/>
</dbReference>
<accession>A0A0N5A491</accession>
<evidence type="ECO:0000313" key="3">
    <source>
        <dbReference type="WBParaSite" id="PTRK_0001644000.1"/>
    </source>
</evidence>
<evidence type="ECO:0000313" key="2">
    <source>
        <dbReference type="Proteomes" id="UP000038045"/>
    </source>
</evidence>
<keyword evidence="1" id="KW-1133">Transmembrane helix</keyword>
<keyword evidence="1" id="KW-0472">Membrane</keyword>
<evidence type="ECO:0000256" key="1">
    <source>
        <dbReference type="SAM" id="Phobius"/>
    </source>
</evidence>
<proteinExistence type="predicted"/>
<keyword evidence="2" id="KW-1185">Reference proteome</keyword>
<dbReference type="Proteomes" id="UP000038045">
    <property type="component" value="Unplaced"/>
</dbReference>
<dbReference type="WBParaSite" id="PTRK_0001644000.1">
    <property type="protein sequence ID" value="PTRK_0001644000.1"/>
    <property type="gene ID" value="PTRK_0001644000"/>
</dbReference>
<organism evidence="2 3">
    <name type="scientific">Parastrongyloides trichosuri</name>
    <name type="common">Possum-specific nematode worm</name>
    <dbReference type="NCBI Taxonomy" id="131310"/>
    <lineage>
        <taxon>Eukaryota</taxon>
        <taxon>Metazoa</taxon>
        <taxon>Ecdysozoa</taxon>
        <taxon>Nematoda</taxon>
        <taxon>Chromadorea</taxon>
        <taxon>Rhabditida</taxon>
        <taxon>Tylenchina</taxon>
        <taxon>Panagrolaimomorpha</taxon>
        <taxon>Strongyloidoidea</taxon>
        <taxon>Strongyloididae</taxon>
        <taxon>Parastrongyloides</taxon>
    </lineage>
</organism>
<dbReference type="Gene3D" id="3.40.50.410">
    <property type="entry name" value="von Willebrand factor, type A domain"/>
    <property type="match status" value="3"/>
</dbReference>
<name>A0A0N5A491_PARTI</name>
<sequence length="1062" mass="117745">MPSKKAFVIAGVAAIILLVGVALIIVAIVELSKKSDNSGIVFGNKNTTIAPLLPSTTSHSNPSNSVTLNIPTTTNTIQTTTPQFQTTTTENPSQICDIAFAIDASSDILLINDFNKQIAIVRDNVSALITNFQRVYITAYNNKVLEQFNFNSMNYRNDFQNNINTYTLDSGSSLSNVLLTIALTTPPSCGKLSTFVFISKYDPVEIQNSILVAETLKNRGSLNFIILGTDIKPENLSILSPSAILRFDFATCSPEEITNFYLLSKTCGISNSPSCTTTTLPPPTTIITTTQSPIIVTTSTQPPTTNCNVAFAVDLSADKLIPTYFNSEIHSIRDNVSTLFSDFSKVALFGYNAQMTGIQDFGTMFTRNDFMNIINTYQQSNGLNLYKALETLVNLAPYDCGYQVSFLFLSEKNSDIVDGRQLAAEIRNKGSLNIIILGTALKEEDLIPMNPSSIYVFDLAICDIDKLLAYIRSQLNCIPKNCLTTTTSPPCTETKVCNIVFGIDSSSDILTNEYFENQLQLIEDDISMRIDDFSRVAILDYNQNATLINGFGTLYSKQDFINAIKNIQQKPGSSLSSVLETISYLAIPDSYKLSTYILMSKNDPNEIAKSTSLSSKINVLGSLNFILLGTDVKKTNLLPLTYSNEIDYELATCDTQPVVEFFSNSLTCSNVCPPNPCNPNEQWCNIMFTIDASSDILQPNEYSQLMGYIKDNISSIIPNFDYVGLSSYNQYDVINNPIGTINNFNNYKNDIDAIKQAPGWNLNLMLQNLIDNVNIHSQTRLNTFVFVSKSDENEIKNSYYAVQRLKNLGTINFILVGTAIKEESIVALSPSNIYQIDFANCNVTELVQFFRNSLNCNMNCNTTPNPALTTPSIQTTTLCTLKKVCSPYVSIGIDTNSQGLDNVEYTFMKNVIQNNVSSVIPNYYTTSIDSFDPSQRRFSFGDIHSLGEFMLDINFLKQSSTSSLNLLLEKLDNQALPSNELLSSYIFISCVSTQDLQESINHAKSLKGKGTLNFIIVGTELNSQDLQPFEPSINIYVWDFTKCPIQKLLEFFVDSFACKFEC</sequence>
<dbReference type="InterPro" id="IPR036465">
    <property type="entry name" value="vWFA_dom_sf"/>
</dbReference>
<protein>
    <submittedName>
        <fullName evidence="3">VWFA domain-containing protein</fullName>
    </submittedName>
</protein>